<dbReference type="EMBL" id="JASPKZ010007388">
    <property type="protein sequence ID" value="KAJ9584600.1"/>
    <property type="molecule type" value="Genomic_DNA"/>
</dbReference>
<comment type="caution">
    <text evidence="2">The sequence shown here is derived from an EMBL/GenBank/DDBJ whole genome shotgun (WGS) entry which is preliminary data.</text>
</comment>
<evidence type="ECO:0000313" key="3">
    <source>
        <dbReference type="Proteomes" id="UP001233999"/>
    </source>
</evidence>
<organism evidence="2 3">
    <name type="scientific">Diploptera punctata</name>
    <name type="common">Pacific beetle cockroach</name>
    <dbReference type="NCBI Taxonomy" id="6984"/>
    <lineage>
        <taxon>Eukaryota</taxon>
        <taxon>Metazoa</taxon>
        <taxon>Ecdysozoa</taxon>
        <taxon>Arthropoda</taxon>
        <taxon>Hexapoda</taxon>
        <taxon>Insecta</taxon>
        <taxon>Pterygota</taxon>
        <taxon>Neoptera</taxon>
        <taxon>Polyneoptera</taxon>
        <taxon>Dictyoptera</taxon>
        <taxon>Blattodea</taxon>
        <taxon>Blaberoidea</taxon>
        <taxon>Blaberidae</taxon>
        <taxon>Diplopterinae</taxon>
        <taxon>Diploptera</taxon>
    </lineage>
</organism>
<feature type="non-terminal residue" evidence="2">
    <location>
        <position position="93"/>
    </location>
</feature>
<reference evidence="2" key="2">
    <citation type="submission" date="2023-05" db="EMBL/GenBank/DDBJ databases">
        <authorList>
            <person name="Fouks B."/>
        </authorList>
    </citation>
    <scope>NUCLEOTIDE SEQUENCE</scope>
    <source>
        <strain evidence="2">Stay&amp;Tobe</strain>
        <tissue evidence="2">Testes</tissue>
    </source>
</reference>
<feature type="compositionally biased region" description="Basic residues" evidence="1">
    <location>
        <begin position="1"/>
        <end position="13"/>
    </location>
</feature>
<dbReference type="Pfam" id="PF10217">
    <property type="entry name" value="DUF2039"/>
    <property type="match status" value="1"/>
</dbReference>
<dbReference type="PANTHER" id="PTHR22876">
    <property type="entry name" value="ZGC:101016"/>
    <property type="match status" value="1"/>
</dbReference>
<gene>
    <name evidence="2" type="ORF">L9F63_021070</name>
</gene>
<dbReference type="AlphaFoldDB" id="A0AAD7ZPT6"/>
<proteinExistence type="predicted"/>
<sequence length="93" mass="10905">SQKGNIKRTRPQKHQNTTAFKNNLHDTSHKTKQLNRIEISNVCLKCKNILDWKIKYKKYKSLKTCTKCQQKTVKHSYHTICSECAQSLKVCPK</sequence>
<evidence type="ECO:0000313" key="2">
    <source>
        <dbReference type="EMBL" id="KAJ9584600.1"/>
    </source>
</evidence>
<protein>
    <submittedName>
        <fullName evidence="2">Uncharacterized protein</fullName>
    </submittedName>
</protein>
<name>A0AAD7ZPT6_DIPPU</name>
<reference evidence="2" key="1">
    <citation type="journal article" date="2023" name="IScience">
        <title>Live-bearing cockroach genome reveals convergent evolutionary mechanisms linked to viviparity in insects and beyond.</title>
        <authorList>
            <person name="Fouks B."/>
            <person name="Harrison M.C."/>
            <person name="Mikhailova A.A."/>
            <person name="Marchal E."/>
            <person name="English S."/>
            <person name="Carruthers M."/>
            <person name="Jennings E.C."/>
            <person name="Chiamaka E.L."/>
            <person name="Frigard R.A."/>
            <person name="Pippel M."/>
            <person name="Attardo G.M."/>
            <person name="Benoit J.B."/>
            <person name="Bornberg-Bauer E."/>
            <person name="Tobe S.S."/>
        </authorList>
    </citation>
    <scope>NUCLEOTIDE SEQUENCE</scope>
    <source>
        <strain evidence="2">Stay&amp;Tobe</strain>
    </source>
</reference>
<keyword evidence="3" id="KW-1185">Reference proteome</keyword>
<feature type="region of interest" description="Disordered" evidence="1">
    <location>
        <begin position="1"/>
        <end position="27"/>
    </location>
</feature>
<accession>A0AAD7ZPT6</accession>
<feature type="non-terminal residue" evidence="2">
    <location>
        <position position="1"/>
    </location>
</feature>
<evidence type="ECO:0000256" key="1">
    <source>
        <dbReference type="SAM" id="MobiDB-lite"/>
    </source>
</evidence>
<dbReference type="Proteomes" id="UP001233999">
    <property type="component" value="Unassembled WGS sequence"/>
</dbReference>
<dbReference type="InterPro" id="IPR019351">
    <property type="entry name" value="DUF2039"/>
</dbReference>
<dbReference type="PANTHER" id="PTHR22876:SF5">
    <property type="entry name" value="CHROMOSOME 9 OPEN READING FRAME 85"/>
    <property type="match status" value="1"/>
</dbReference>